<dbReference type="PANTHER" id="PTHR31157:SF1">
    <property type="entry name" value="SCP DOMAIN-CONTAINING PROTEIN"/>
    <property type="match status" value="1"/>
</dbReference>
<dbReference type="Pfam" id="PF00188">
    <property type="entry name" value="CAP"/>
    <property type="match status" value="1"/>
</dbReference>
<dbReference type="SUPFAM" id="SSF55797">
    <property type="entry name" value="PR-1-like"/>
    <property type="match status" value="1"/>
</dbReference>
<dbReference type="InterPro" id="IPR035940">
    <property type="entry name" value="CAP_sf"/>
</dbReference>
<proteinExistence type="predicted"/>
<sequence length="262" mass="28754">MTSLDKRLSLLFVAFWLLIAMSLPLLAQEGREIQPEAEQLMRLANQARAAAGVPPLQWDRSLAEAARKHTLRMASEGPIAHQYPGELNVSERAGLTGAHFDLIEENVAVAHTIEAIQDGWMQSKPHRENMLSPEVDSVGIAVVASRGVLYATADFSRNVQALTQEQVESRFSELIQRTGVKVLADHRAARAACIMDKGLPGSDSLSQPAFIMRWESSDVTHLPKQLADHLASHQFQEAAVGSCDARGDDGTFTSYRLAVLLY</sequence>
<dbReference type="RefSeq" id="WP_348261367.1">
    <property type="nucleotide sequence ID" value="NZ_CP121196.1"/>
</dbReference>
<dbReference type="EMBL" id="CP121196">
    <property type="protein sequence ID" value="XBH16140.1"/>
    <property type="molecule type" value="Genomic_DNA"/>
</dbReference>
<feature type="domain" description="SCP" evidence="1">
    <location>
        <begin position="42"/>
        <end position="150"/>
    </location>
</feature>
<dbReference type="Gene3D" id="3.40.33.10">
    <property type="entry name" value="CAP"/>
    <property type="match status" value="1"/>
</dbReference>
<reference evidence="2" key="1">
    <citation type="submission" date="2023-03" db="EMBL/GenBank/DDBJ databases">
        <title>Edaphobacter sp.</title>
        <authorList>
            <person name="Huber K.J."/>
            <person name="Papendorf J."/>
            <person name="Pilke C."/>
            <person name="Bunk B."/>
            <person name="Sproeer C."/>
            <person name="Pester M."/>
        </authorList>
    </citation>
    <scope>NUCLEOTIDE SEQUENCE</scope>
    <source>
        <strain evidence="2">DSM 110680</strain>
    </source>
</reference>
<dbReference type="PANTHER" id="PTHR31157">
    <property type="entry name" value="SCP DOMAIN-CONTAINING PROTEIN"/>
    <property type="match status" value="1"/>
</dbReference>
<gene>
    <name evidence="2" type="ORF">P8935_16375</name>
</gene>
<protein>
    <submittedName>
        <fullName evidence="2">CAP domain-containing protein</fullName>
    </submittedName>
</protein>
<dbReference type="InterPro" id="IPR014044">
    <property type="entry name" value="CAP_dom"/>
</dbReference>
<dbReference type="AlphaFoldDB" id="A0AAU7DFM1"/>
<evidence type="ECO:0000259" key="1">
    <source>
        <dbReference type="Pfam" id="PF00188"/>
    </source>
</evidence>
<name>A0AAU7DFM1_9BACT</name>
<dbReference type="CDD" id="cd05379">
    <property type="entry name" value="CAP_bacterial"/>
    <property type="match status" value="1"/>
</dbReference>
<evidence type="ECO:0000313" key="2">
    <source>
        <dbReference type="EMBL" id="XBH16140.1"/>
    </source>
</evidence>
<accession>A0AAU7DFM1</accession>
<organism evidence="2">
    <name type="scientific">Telmatobacter sp. DSM 110680</name>
    <dbReference type="NCBI Taxonomy" id="3036704"/>
    <lineage>
        <taxon>Bacteria</taxon>
        <taxon>Pseudomonadati</taxon>
        <taxon>Acidobacteriota</taxon>
        <taxon>Terriglobia</taxon>
        <taxon>Terriglobales</taxon>
        <taxon>Acidobacteriaceae</taxon>
        <taxon>Telmatobacter</taxon>
    </lineage>
</organism>